<name>A0A8J2LEJ2_9HEXA</name>
<dbReference type="EMBL" id="CAJVCH010569986">
    <property type="protein sequence ID" value="CAG7833703.1"/>
    <property type="molecule type" value="Genomic_DNA"/>
</dbReference>
<evidence type="ECO:0000313" key="3">
    <source>
        <dbReference type="Proteomes" id="UP000708208"/>
    </source>
</evidence>
<feature type="compositionally biased region" description="Low complexity" evidence="1">
    <location>
        <begin position="181"/>
        <end position="192"/>
    </location>
</feature>
<reference evidence="2" key="1">
    <citation type="submission" date="2021-06" db="EMBL/GenBank/DDBJ databases">
        <authorList>
            <person name="Hodson N. C."/>
            <person name="Mongue J. A."/>
            <person name="Jaron S. K."/>
        </authorList>
    </citation>
    <scope>NUCLEOTIDE SEQUENCE</scope>
</reference>
<dbReference type="OrthoDB" id="6431454at2759"/>
<proteinExistence type="predicted"/>
<protein>
    <submittedName>
        <fullName evidence="2">Uncharacterized protein</fullName>
    </submittedName>
</protein>
<keyword evidence="3" id="KW-1185">Reference proteome</keyword>
<accession>A0A8J2LEJ2</accession>
<feature type="region of interest" description="Disordered" evidence="1">
    <location>
        <begin position="84"/>
        <end position="134"/>
    </location>
</feature>
<feature type="compositionally biased region" description="Low complexity" evidence="1">
    <location>
        <begin position="268"/>
        <end position="279"/>
    </location>
</feature>
<evidence type="ECO:0000256" key="1">
    <source>
        <dbReference type="SAM" id="MobiDB-lite"/>
    </source>
</evidence>
<feature type="compositionally biased region" description="Low complexity" evidence="1">
    <location>
        <begin position="233"/>
        <end position="245"/>
    </location>
</feature>
<organism evidence="2 3">
    <name type="scientific">Allacma fusca</name>
    <dbReference type="NCBI Taxonomy" id="39272"/>
    <lineage>
        <taxon>Eukaryota</taxon>
        <taxon>Metazoa</taxon>
        <taxon>Ecdysozoa</taxon>
        <taxon>Arthropoda</taxon>
        <taxon>Hexapoda</taxon>
        <taxon>Collembola</taxon>
        <taxon>Symphypleona</taxon>
        <taxon>Sminthuridae</taxon>
        <taxon>Allacma</taxon>
    </lineage>
</organism>
<dbReference type="Proteomes" id="UP000708208">
    <property type="component" value="Unassembled WGS sequence"/>
</dbReference>
<gene>
    <name evidence="2" type="ORF">AFUS01_LOCUS43296</name>
</gene>
<evidence type="ECO:0000313" key="2">
    <source>
        <dbReference type="EMBL" id="CAG7833703.1"/>
    </source>
</evidence>
<comment type="caution">
    <text evidence="2">The sequence shown here is derived from an EMBL/GenBank/DDBJ whole genome shotgun (WGS) entry which is preliminary data.</text>
</comment>
<dbReference type="AlphaFoldDB" id="A0A8J2LEJ2"/>
<sequence length="286" mass="30188">MTVFTFSHFQPPENNLMTRQLSEHELRIQRSLNKLNVPDWYKKYSAGDTDGGASAGGSAAGSKSKIFGSGSGLAGGWSGLSNSKTSSLTSLQSTGRTHFSRLRSTGTASTGARSSRESLMSPSSTASASPSPYYERSSFTYGMPYGMPYALTRFASARMSCGASPASLSPSPSPVGGVGGSSTSTPVSSAPLSRHHSYSKAPYLGWRSQERLTSKSMYRSPAERLAADLLAQKSKTSASSSTASTPQEGTKETPEIHLEVSPKKETVSASDLSLNNSEESNSHKLN</sequence>
<feature type="region of interest" description="Disordered" evidence="1">
    <location>
        <begin position="161"/>
        <end position="195"/>
    </location>
</feature>
<feature type="non-terminal residue" evidence="2">
    <location>
        <position position="1"/>
    </location>
</feature>
<feature type="compositionally biased region" description="Basic and acidic residues" evidence="1">
    <location>
        <begin position="249"/>
        <end position="266"/>
    </location>
</feature>
<feature type="compositionally biased region" description="Low complexity" evidence="1">
    <location>
        <begin position="84"/>
        <end position="95"/>
    </location>
</feature>
<feature type="region of interest" description="Disordered" evidence="1">
    <location>
        <begin position="223"/>
        <end position="286"/>
    </location>
</feature>
<feature type="compositionally biased region" description="Low complexity" evidence="1">
    <location>
        <begin position="103"/>
        <end position="132"/>
    </location>
</feature>